<keyword evidence="8 16" id="KW-0418">Kinase</keyword>
<evidence type="ECO:0000256" key="9">
    <source>
        <dbReference type="ARBA" id="ARBA00022840"/>
    </source>
</evidence>
<evidence type="ECO:0000313" key="16">
    <source>
        <dbReference type="EMBL" id="SRX92333.1"/>
    </source>
</evidence>
<dbReference type="Pfam" id="PF00069">
    <property type="entry name" value="Pkinase"/>
    <property type="match status" value="1"/>
</dbReference>
<dbReference type="InterPro" id="IPR011009">
    <property type="entry name" value="Kinase-like_dom_sf"/>
</dbReference>
<gene>
    <name evidence="16" type="ORF">MSP7336_00558</name>
</gene>
<dbReference type="EC" id="2.7.11.1" evidence="2"/>
<keyword evidence="17" id="KW-1185">Reference proteome</keyword>
<dbReference type="PANTHER" id="PTHR43289:SF6">
    <property type="entry name" value="SERINE_THREONINE-PROTEIN KINASE NEKL-3"/>
    <property type="match status" value="1"/>
</dbReference>
<feature type="region of interest" description="Disordered" evidence="13">
    <location>
        <begin position="599"/>
        <end position="633"/>
    </location>
</feature>
<dbReference type="GO" id="GO:0005886">
    <property type="term" value="C:plasma membrane"/>
    <property type="evidence" value="ECO:0007669"/>
    <property type="project" value="UniProtKB-SubCell"/>
</dbReference>
<feature type="binding site" evidence="12">
    <location>
        <position position="53"/>
    </location>
    <ligand>
        <name>ATP</name>
        <dbReference type="ChEBI" id="CHEBI:30616"/>
    </ligand>
</feature>
<accession>A0A375YTR8</accession>
<dbReference type="PROSITE" id="PS50011">
    <property type="entry name" value="PROTEIN_KINASE_DOM"/>
    <property type="match status" value="1"/>
</dbReference>
<name>A0A375YTR8_MYCSH</name>
<dbReference type="GO" id="GO:0004674">
    <property type="term" value="F:protein serine/threonine kinase activity"/>
    <property type="evidence" value="ECO:0007669"/>
    <property type="project" value="UniProtKB-KW"/>
</dbReference>
<keyword evidence="9 12" id="KW-0067">ATP-binding</keyword>
<evidence type="ECO:0000256" key="11">
    <source>
        <dbReference type="ARBA" id="ARBA00023136"/>
    </source>
</evidence>
<keyword evidence="5" id="KW-0808">Transferase</keyword>
<organism evidence="16 17">
    <name type="scientific">Mycobacterium shimoidei</name>
    <dbReference type="NCBI Taxonomy" id="29313"/>
    <lineage>
        <taxon>Bacteria</taxon>
        <taxon>Bacillati</taxon>
        <taxon>Actinomycetota</taxon>
        <taxon>Actinomycetes</taxon>
        <taxon>Mycobacteriales</taxon>
        <taxon>Mycobacteriaceae</taxon>
        <taxon>Mycobacterium</taxon>
    </lineage>
</organism>
<dbReference type="Gene3D" id="3.30.200.20">
    <property type="entry name" value="Phosphorylase Kinase, domain 1"/>
    <property type="match status" value="1"/>
</dbReference>
<evidence type="ECO:0000256" key="7">
    <source>
        <dbReference type="ARBA" id="ARBA00022741"/>
    </source>
</evidence>
<feature type="region of interest" description="Disordered" evidence="13">
    <location>
        <begin position="302"/>
        <end position="327"/>
    </location>
</feature>
<feature type="transmembrane region" description="Helical" evidence="14">
    <location>
        <begin position="333"/>
        <end position="356"/>
    </location>
</feature>
<evidence type="ECO:0000313" key="17">
    <source>
        <dbReference type="Proteomes" id="UP000252015"/>
    </source>
</evidence>
<evidence type="ECO:0000256" key="4">
    <source>
        <dbReference type="ARBA" id="ARBA00022527"/>
    </source>
</evidence>
<evidence type="ECO:0000256" key="5">
    <source>
        <dbReference type="ARBA" id="ARBA00022679"/>
    </source>
</evidence>
<dbReference type="InterPro" id="IPR017441">
    <property type="entry name" value="Protein_kinase_ATP_BS"/>
</dbReference>
<dbReference type="SMART" id="SM00220">
    <property type="entry name" value="S_TKc"/>
    <property type="match status" value="1"/>
</dbReference>
<evidence type="ECO:0000256" key="13">
    <source>
        <dbReference type="SAM" id="MobiDB-lite"/>
    </source>
</evidence>
<keyword evidence="7 12" id="KW-0547">Nucleotide-binding</keyword>
<dbReference type="PROSITE" id="PS00108">
    <property type="entry name" value="PROTEIN_KINASE_ST"/>
    <property type="match status" value="1"/>
</dbReference>
<evidence type="ECO:0000256" key="6">
    <source>
        <dbReference type="ARBA" id="ARBA00022692"/>
    </source>
</evidence>
<dbReference type="SUPFAM" id="SSF56112">
    <property type="entry name" value="Protein kinase-like (PK-like)"/>
    <property type="match status" value="1"/>
</dbReference>
<sequence length="642" mass="69165">MPESTASNTAADWPERVGSWFGHYRLRRLLGRGGFGEVYEAEDTRMDRVVALKLIAPAYSGNSVFRQRLYREARTAGRLHEPHVVPIHHCGEIDGQLYIDMRMIEGTDLQTVLARGGPLEPARSVAILRQIASALDAAHAAQVIHRDVKPANVLLTGDDFACLVDFGIANAATDAKLTTTGTTIGTFAYMAPERLGTAEVDHRADIYALGCVLYECLTGSPPYPTGDLPALITAHLSAPIPRPSHQRPQIPAGFDDVIARSMAKKPHDRYVSAGELATAAHCALTAPDQDYADTILASTQADRLLDRDQAPSRVKPPPTGSPIETQRKNRTAIAGLVATVAALVIVGALVLFNVGWHGDSSARTTSGAPPPNSGPFTGTYTADFGPDTDLDGKPRDGATPTTETWATRSVCRSTDCVATTSRMSGTTSLPTLVFDHVGERWVAVGAVSGSCQNFPDEEFYVITLQPQPDGRLAGEFIIESTQGCADKSTVTFTRTGNVDIANLPDPGVAAPRVVSPAESLHGQYHSEAVYVSGPARQEHDFSVHTYCLRTGDRCMSYFYDSTGDNSSSEPLVFQDETWTRTDEYDSSCPKGGTTHIKQNAKFPLPQPPQDPITRLTGHGFQEESGSSCISSDYDENFVRTGD</sequence>
<keyword evidence="4" id="KW-0723">Serine/threonine-protein kinase</keyword>
<dbReference type="InterPro" id="IPR000719">
    <property type="entry name" value="Prot_kinase_dom"/>
</dbReference>
<evidence type="ECO:0000256" key="2">
    <source>
        <dbReference type="ARBA" id="ARBA00012513"/>
    </source>
</evidence>
<evidence type="ECO:0000256" key="8">
    <source>
        <dbReference type="ARBA" id="ARBA00022777"/>
    </source>
</evidence>
<dbReference type="FunFam" id="3.30.200.20:FF:000348">
    <property type="entry name" value="Serine/threonine protein kinase"/>
    <property type="match status" value="1"/>
</dbReference>
<evidence type="ECO:0000256" key="12">
    <source>
        <dbReference type="PROSITE-ProRule" id="PRU10141"/>
    </source>
</evidence>
<dbReference type="InterPro" id="IPR008271">
    <property type="entry name" value="Ser/Thr_kinase_AS"/>
</dbReference>
<keyword evidence="10 14" id="KW-1133">Transmembrane helix</keyword>
<dbReference type="PROSITE" id="PS00107">
    <property type="entry name" value="PROTEIN_KINASE_ATP"/>
    <property type="match status" value="1"/>
</dbReference>
<keyword evidence="6 14" id="KW-0812">Transmembrane</keyword>
<evidence type="ECO:0000259" key="15">
    <source>
        <dbReference type="PROSITE" id="PS50011"/>
    </source>
</evidence>
<feature type="region of interest" description="Disordered" evidence="13">
    <location>
        <begin position="360"/>
        <end position="404"/>
    </location>
</feature>
<comment type="subcellular location">
    <subcellularLocation>
        <location evidence="1">Cell membrane</location>
        <topology evidence="1">Single-pass membrane protein</topology>
    </subcellularLocation>
</comment>
<protein>
    <recommendedName>
        <fullName evidence="2">non-specific serine/threonine protein kinase</fullName>
        <ecNumber evidence="2">2.7.11.1</ecNumber>
    </recommendedName>
</protein>
<proteinExistence type="predicted"/>
<evidence type="ECO:0000256" key="10">
    <source>
        <dbReference type="ARBA" id="ARBA00022989"/>
    </source>
</evidence>
<evidence type="ECO:0000256" key="3">
    <source>
        <dbReference type="ARBA" id="ARBA00022475"/>
    </source>
</evidence>
<dbReference type="GO" id="GO:0080090">
    <property type="term" value="P:regulation of primary metabolic process"/>
    <property type="evidence" value="ECO:0007669"/>
    <property type="project" value="UniProtKB-ARBA"/>
</dbReference>
<dbReference type="AlphaFoldDB" id="A0A375YTR8"/>
<feature type="domain" description="Protein kinase" evidence="15">
    <location>
        <begin position="24"/>
        <end position="284"/>
    </location>
</feature>
<keyword evidence="11 14" id="KW-0472">Membrane</keyword>
<dbReference type="FunFam" id="1.10.510.10:FF:000021">
    <property type="entry name" value="Serine/threonine protein kinase"/>
    <property type="match status" value="1"/>
</dbReference>
<dbReference type="Gene3D" id="1.10.510.10">
    <property type="entry name" value="Transferase(Phosphotransferase) domain 1"/>
    <property type="match status" value="1"/>
</dbReference>
<dbReference type="GO" id="GO:0005524">
    <property type="term" value="F:ATP binding"/>
    <property type="evidence" value="ECO:0007669"/>
    <property type="project" value="UniProtKB-UniRule"/>
</dbReference>
<dbReference type="CDD" id="cd14014">
    <property type="entry name" value="STKc_PknB_like"/>
    <property type="match status" value="1"/>
</dbReference>
<dbReference type="PANTHER" id="PTHR43289">
    <property type="entry name" value="MITOGEN-ACTIVATED PROTEIN KINASE KINASE KINASE 20-RELATED"/>
    <property type="match status" value="1"/>
</dbReference>
<evidence type="ECO:0000256" key="14">
    <source>
        <dbReference type="SAM" id="Phobius"/>
    </source>
</evidence>
<evidence type="ECO:0000256" key="1">
    <source>
        <dbReference type="ARBA" id="ARBA00004162"/>
    </source>
</evidence>
<dbReference type="Proteomes" id="UP000252015">
    <property type="component" value="Unassembled WGS sequence"/>
</dbReference>
<keyword evidence="3" id="KW-1003">Cell membrane</keyword>
<dbReference type="EMBL" id="UEGW01000001">
    <property type="protein sequence ID" value="SRX92333.1"/>
    <property type="molecule type" value="Genomic_DNA"/>
</dbReference>
<reference evidence="16 17" key="1">
    <citation type="submission" date="2018-05" db="EMBL/GenBank/DDBJ databases">
        <authorList>
            <consortium name="IHU Genomes"/>
        </authorList>
    </citation>
    <scope>NUCLEOTIDE SEQUENCE [LARGE SCALE GENOMIC DNA]</scope>
    <source>
        <strain evidence="16 17">P7336</strain>
    </source>
</reference>